<dbReference type="EMBL" id="JAEUAO010000001">
    <property type="protein sequence ID" value="MBW9062396.1"/>
    <property type="molecule type" value="Genomic_DNA"/>
</dbReference>
<reference evidence="2 3" key="1">
    <citation type="journal article" date="2021" name="MBio">
        <title>Poor Competitiveness of Bradyrhizobium in Pigeon Pea Root Colonization in Indian Soils.</title>
        <authorList>
            <person name="Chalasani D."/>
            <person name="Basu A."/>
            <person name="Pullabhotla S.V.S.R.N."/>
            <person name="Jorrin B."/>
            <person name="Neal A.L."/>
            <person name="Poole P.S."/>
            <person name="Podile A.R."/>
            <person name="Tkacz A."/>
        </authorList>
    </citation>
    <scope>NUCLEOTIDE SEQUENCE [LARGE SCALE GENOMIC DNA]</scope>
    <source>
        <strain evidence="2 3">HU44</strain>
    </source>
</reference>
<evidence type="ECO:0000313" key="3">
    <source>
        <dbReference type="Proteomes" id="UP000757604"/>
    </source>
</evidence>
<evidence type="ECO:0000259" key="1">
    <source>
        <dbReference type="Pfam" id="PF23859"/>
    </source>
</evidence>
<accession>A0ABS7H583</accession>
<dbReference type="RefSeq" id="WP_220370452.1">
    <property type="nucleotide sequence ID" value="NZ_JAEUAO010000001.1"/>
</dbReference>
<proteinExistence type="predicted"/>
<comment type="caution">
    <text evidence="2">The sequence shown here is derived from an EMBL/GenBank/DDBJ whole genome shotgun (WGS) entry which is preliminary data.</text>
</comment>
<protein>
    <recommendedName>
        <fullName evidence="1">DeoxyPurine in DNA protein A domain-containing protein</fullName>
    </recommendedName>
</protein>
<gene>
    <name evidence="2" type="ORF">JNB71_03595</name>
</gene>
<dbReference type="InterPro" id="IPR055645">
    <property type="entry name" value="DpdA"/>
</dbReference>
<feature type="domain" description="DeoxyPurine in DNA protein A" evidence="1">
    <location>
        <begin position="6"/>
        <end position="226"/>
    </location>
</feature>
<evidence type="ECO:0000313" key="2">
    <source>
        <dbReference type="EMBL" id="MBW9062396.1"/>
    </source>
</evidence>
<sequence>MIGHVKFYVGLHQPADAKHVDLACISIKRLWRRKKPVNCGDVLVDSGAFTELFLHGKYRHGVEEYAAELHRLHTSGVVKIAAAVAQDYMCEPFILSKTGLTIADHQRLTIERYDALVAELKRLFGGPIPFHVMPVLQGFAPQDYANHVRMYGDRLKAGMWVGVGSVCKREGDPRAIIAVLQAISAVRPDLLLHGFGVKKTSLLHPGVRELLATADSMAWSYAARKQGRDGNDPQEAVRFAATVNAATNLSRQPWQMEMFA</sequence>
<dbReference type="Pfam" id="PF23859">
    <property type="entry name" value="DpdA"/>
    <property type="match status" value="1"/>
</dbReference>
<organism evidence="2 3">
    <name type="scientific">Rhizobium herbae</name>
    <dbReference type="NCBI Taxonomy" id="508661"/>
    <lineage>
        <taxon>Bacteria</taxon>
        <taxon>Pseudomonadati</taxon>
        <taxon>Pseudomonadota</taxon>
        <taxon>Alphaproteobacteria</taxon>
        <taxon>Hyphomicrobiales</taxon>
        <taxon>Rhizobiaceae</taxon>
        <taxon>Rhizobium/Agrobacterium group</taxon>
        <taxon>Rhizobium</taxon>
    </lineage>
</organism>
<name>A0ABS7H583_9HYPH</name>
<keyword evidence="3" id="KW-1185">Reference proteome</keyword>
<dbReference type="Proteomes" id="UP000757604">
    <property type="component" value="Unassembled WGS sequence"/>
</dbReference>